<sequence length="149" mass="16726">MKQVKRPDPLQRAVSGWNMCFRMHSRQDAGILERHGRIGPYPSSPIFAVDLPDSINSRALERHCFFYNTEIRSLGFRGLTQHIVSEPQHKPGNAQQGQQDQLCVYFEFGCVLCGVITTTTTTLTTTSILVLISLQQQQQEQGKSSSSKS</sequence>
<dbReference type="KEGG" id="erc:Ecym_7433"/>
<organism evidence="1 2">
    <name type="scientific">Eremothecium cymbalariae (strain CBS 270.75 / DBVPG 7215 / KCTC 17166 / NRRL Y-17582)</name>
    <name type="common">Yeast</name>
    <dbReference type="NCBI Taxonomy" id="931890"/>
    <lineage>
        <taxon>Eukaryota</taxon>
        <taxon>Fungi</taxon>
        <taxon>Dikarya</taxon>
        <taxon>Ascomycota</taxon>
        <taxon>Saccharomycotina</taxon>
        <taxon>Saccharomycetes</taxon>
        <taxon>Saccharomycetales</taxon>
        <taxon>Saccharomycetaceae</taxon>
        <taxon>Eremothecium</taxon>
    </lineage>
</organism>
<gene>
    <name evidence="1" type="ordered locus">Ecym_7433</name>
</gene>
<protein>
    <submittedName>
        <fullName evidence="1">Uncharacterized protein</fullName>
    </submittedName>
</protein>
<dbReference type="HOGENOM" id="CLU_1749629_0_0_1"/>
<keyword evidence="2" id="KW-1185">Reference proteome</keyword>
<accession>G8JWN9</accession>
<evidence type="ECO:0000313" key="2">
    <source>
        <dbReference type="Proteomes" id="UP000006790"/>
    </source>
</evidence>
<reference evidence="2" key="1">
    <citation type="journal article" date="2012" name="G3 (Bethesda)">
        <title>Pichia sorbitophila, an interspecies yeast hybrid reveals early steps of genome resolution following polyploidization.</title>
        <authorList>
            <person name="Leh Louis V."/>
            <person name="Despons L."/>
            <person name="Friedrich A."/>
            <person name="Martin T."/>
            <person name="Durrens P."/>
            <person name="Casaregola S."/>
            <person name="Neuveglise C."/>
            <person name="Fairhead C."/>
            <person name="Marck C."/>
            <person name="Cruz J.A."/>
            <person name="Straub M.L."/>
            <person name="Kugler V."/>
            <person name="Sacerdot C."/>
            <person name="Uzunov Z."/>
            <person name="Thierry A."/>
            <person name="Weiss S."/>
            <person name="Bleykasten C."/>
            <person name="De Montigny J."/>
            <person name="Jacques N."/>
            <person name="Jung P."/>
            <person name="Lemaire M."/>
            <person name="Mallet S."/>
            <person name="Morel G."/>
            <person name="Richard G.F."/>
            <person name="Sarkar A."/>
            <person name="Savel G."/>
            <person name="Schacherer J."/>
            <person name="Seret M.L."/>
            <person name="Talla E."/>
            <person name="Samson G."/>
            <person name="Jubin C."/>
            <person name="Poulain J."/>
            <person name="Vacherie B."/>
            <person name="Barbe V."/>
            <person name="Pelletier E."/>
            <person name="Sherman D.J."/>
            <person name="Westhof E."/>
            <person name="Weissenbach J."/>
            <person name="Baret P.V."/>
            <person name="Wincker P."/>
            <person name="Gaillardin C."/>
            <person name="Dujon B."/>
            <person name="Souciet J.L."/>
        </authorList>
    </citation>
    <scope>NUCLEOTIDE SEQUENCE [LARGE SCALE GENOMIC DNA]</scope>
    <source>
        <strain evidence="2">CBS 270.75 / DBVPG 7215 / KCTC 17166 / NRRL Y-17582</strain>
    </source>
</reference>
<dbReference type="EMBL" id="CP002503">
    <property type="protein sequence ID" value="AET41254.1"/>
    <property type="molecule type" value="Genomic_DNA"/>
</dbReference>
<evidence type="ECO:0000313" key="1">
    <source>
        <dbReference type="EMBL" id="AET41254.1"/>
    </source>
</evidence>
<dbReference type="GeneID" id="11469788"/>
<dbReference type="Proteomes" id="UP000006790">
    <property type="component" value="Chromosome 7"/>
</dbReference>
<name>G8JWN9_ERECY</name>
<dbReference type="RefSeq" id="XP_003648071.1">
    <property type="nucleotide sequence ID" value="XM_003648023.1"/>
</dbReference>
<proteinExistence type="predicted"/>
<dbReference type="InParanoid" id="G8JWN9"/>
<dbReference type="AlphaFoldDB" id="G8JWN9"/>